<evidence type="ECO:0000256" key="1">
    <source>
        <dbReference type="SAM" id="MobiDB-lite"/>
    </source>
</evidence>
<protein>
    <recommendedName>
        <fullName evidence="5">Transmembrane protein</fullName>
    </recommendedName>
</protein>
<dbReference type="Proteomes" id="UP001515480">
    <property type="component" value="Unassembled WGS sequence"/>
</dbReference>
<feature type="transmembrane region" description="Helical" evidence="2">
    <location>
        <begin position="121"/>
        <end position="141"/>
    </location>
</feature>
<keyword evidence="2" id="KW-1133">Transmembrane helix</keyword>
<evidence type="ECO:0000313" key="4">
    <source>
        <dbReference type="Proteomes" id="UP001515480"/>
    </source>
</evidence>
<name>A0AB34JJV5_PRYPA</name>
<evidence type="ECO:0000313" key="3">
    <source>
        <dbReference type="EMBL" id="KAL1521809.1"/>
    </source>
</evidence>
<reference evidence="3 4" key="1">
    <citation type="journal article" date="2024" name="Science">
        <title>Giant polyketide synthase enzymes in the biosynthesis of giant marine polyether toxins.</title>
        <authorList>
            <person name="Fallon T.R."/>
            <person name="Shende V.V."/>
            <person name="Wierzbicki I.H."/>
            <person name="Pendleton A.L."/>
            <person name="Watervoot N.F."/>
            <person name="Auber R.P."/>
            <person name="Gonzalez D.J."/>
            <person name="Wisecaver J.H."/>
            <person name="Moore B.S."/>
        </authorList>
    </citation>
    <scope>NUCLEOTIDE SEQUENCE [LARGE SCALE GENOMIC DNA]</scope>
    <source>
        <strain evidence="3 4">12B1</strain>
    </source>
</reference>
<feature type="region of interest" description="Disordered" evidence="1">
    <location>
        <begin position="217"/>
        <end position="274"/>
    </location>
</feature>
<keyword evidence="2" id="KW-0812">Transmembrane</keyword>
<dbReference type="EMBL" id="JBGBPQ010000007">
    <property type="protein sequence ID" value="KAL1521809.1"/>
    <property type="molecule type" value="Genomic_DNA"/>
</dbReference>
<evidence type="ECO:0000256" key="2">
    <source>
        <dbReference type="SAM" id="Phobius"/>
    </source>
</evidence>
<feature type="transmembrane region" description="Helical" evidence="2">
    <location>
        <begin position="67"/>
        <end position="88"/>
    </location>
</feature>
<feature type="transmembrane region" description="Helical" evidence="2">
    <location>
        <begin position="147"/>
        <end position="169"/>
    </location>
</feature>
<comment type="caution">
    <text evidence="3">The sequence shown here is derived from an EMBL/GenBank/DDBJ whole genome shotgun (WGS) entry which is preliminary data.</text>
</comment>
<feature type="compositionally biased region" description="Low complexity" evidence="1">
    <location>
        <begin position="232"/>
        <end position="243"/>
    </location>
</feature>
<proteinExistence type="predicted"/>
<sequence>MLDAEKRALEHRLTQQLMSVRQKEIDYMLTCYQSVGVQAALVAGFAIGTMTNIVNPDDVEGGLYFVYFFFSIASIVCCMMAVLIGLYVGNWAPRLALLGPRGSVARAHALMQREVQSINKCFVAGIVFFACQTVLAVWILYRATAHWAIFSSILTIITLIMCVYCWHYLRKMRARFFAEAPEAFNVDAGGVDIEGGSLGAEHSASRPPFKPAALPLRGAAAGPGSGHENFKASAASAEAPDVAAGGGGRSRQDKGNASMPLLDNPLAAATDHPDVSYNHTFKPVQRRSVTPPLAVAPPPFSQHFSSTQSNPPAPCLLVAIPLPLR</sequence>
<accession>A0AB34JJV5</accession>
<keyword evidence="4" id="KW-1185">Reference proteome</keyword>
<keyword evidence="2" id="KW-0472">Membrane</keyword>
<feature type="transmembrane region" description="Helical" evidence="2">
    <location>
        <begin position="27"/>
        <end position="47"/>
    </location>
</feature>
<organism evidence="3 4">
    <name type="scientific">Prymnesium parvum</name>
    <name type="common">Toxic golden alga</name>
    <dbReference type="NCBI Taxonomy" id="97485"/>
    <lineage>
        <taxon>Eukaryota</taxon>
        <taxon>Haptista</taxon>
        <taxon>Haptophyta</taxon>
        <taxon>Prymnesiophyceae</taxon>
        <taxon>Prymnesiales</taxon>
        <taxon>Prymnesiaceae</taxon>
        <taxon>Prymnesium</taxon>
    </lineage>
</organism>
<evidence type="ECO:0008006" key="5">
    <source>
        <dbReference type="Google" id="ProtNLM"/>
    </source>
</evidence>
<gene>
    <name evidence="3" type="ORF">AB1Y20_021462</name>
</gene>
<dbReference type="AlphaFoldDB" id="A0AB34JJV5"/>